<feature type="compositionally biased region" description="Polar residues" evidence="5">
    <location>
        <begin position="161"/>
        <end position="175"/>
    </location>
</feature>
<feature type="compositionally biased region" description="Low complexity" evidence="5">
    <location>
        <begin position="80"/>
        <end position="97"/>
    </location>
</feature>
<keyword evidence="9" id="KW-1185">Reference proteome</keyword>
<evidence type="ECO:0000259" key="6">
    <source>
        <dbReference type="PROSITE" id="PS51036"/>
    </source>
</evidence>
<evidence type="ECO:0000313" key="9">
    <source>
        <dbReference type="Proteomes" id="UP000790347"/>
    </source>
</evidence>
<dbReference type="GO" id="GO:0003677">
    <property type="term" value="F:DNA binding"/>
    <property type="evidence" value="ECO:0007669"/>
    <property type="project" value="InterPro"/>
</dbReference>
<evidence type="ECO:0000256" key="3">
    <source>
        <dbReference type="ARBA" id="ARBA00022833"/>
    </source>
</evidence>
<reference evidence="8" key="2">
    <citation type="journal article" date="2022" name="Res Sq">
        <title>Comparative Genomics Reveals Insights into the Divergent Evolution of Astigmatic Mites and Household Pest Adaptations.</title>
        <authorList>
            <person name="Xiong Q."/>
            <person name="Wan A.T.-Y."/>
            <person name="Liu X.-Y."/>
            <person name="Fung C.S.-H."/>
            <person name="Xiao X."/>
            <person name="Malainual N."/>
            <person name="Hou J."/>
            <person name="Wang L."/>
            <person name="Wang M."/>
            <person name="Yang K."/>
            <person name="Cui Y."/>
            <person name="Leung E."/>
            <person name="Nong W."/>
            <person name="Shin S.-K."/>
            <person name="Au S."/>
            <person name="Jeong K.Y."/>
            <person name="Chew F.T."/>
            <person name="Hui J."/>
            <person name="Leung T.F."/>
            <person name="Tungtrongchitr A."/>
            <person name="Zhong N."/>
            <person name="Liu Z."/>
            <person name="Tsui S."/>
        </authorList>
    </citation>
    <scope>NUCLEOTIDE SEQUENCE</scope>
    <source>
        <strain evidence="8">Derf</strain>
        <tissue evidence="8">Whole organism</tissue>
    </source>
</reference>
<dbReference type="Pfam" id="PF01754">
    <property type="entry name" value="zf-A20"/>
    <property type="match status" value="1"/>
</dbReference>
<evidence type="ECO:0000313" key="8">
    <source>
        <dbReference type="EMBL" id="KAH9505926.1"/>
    </source>
</evidence>
<dbReference type="AlphaFoldDB" id="A0A922HQS5"/>
<feature type="domain" description="AN1-type" evidence="7">
    <location>
        <begin position="191"/>
        <end position="237"/>
    </location>
</feature>
<protein>
    <submittedName>
        <fullName evidence="8">AN1-type zinc finger protein 6</fullName>
    </submittedName>
</protein>
<dbReference type="PANTHER" id="PTHR10634:SF149">
    <property type="entry name" value="AN1-TYPE DOMAIN-CONTAINING PROTEIN-RELATED"/>
    <property type="match status" value="1"/>
</dbReference>
<evidence type="ECO:0000256" key="1">
    <source>
        <dbReference type="ARBA" id="ARBA00022723"/>
    </source>
</evidence>
<dbReference type="PROSITE" id="PS51036">
    <property type="entry name" value="ZF_A20"/>
    <property type="match status" value="1"/>
</dbReference>
<dbReference type="Gene3D" id="4.10.1110.10">
    <property type="entry name" value="AN1-like Zinc finger"/>
    <property type="match status" value="1"/>
</dbReference>
<dbReference type="InterPro" id="IPR050652">
    <property type="entry name" value="AN1_A20_ZnFinger"/>
</dbReference>
<accession>A0A922HQS5</accession>
<sequence length="256" mass="28023">MKIFHSFLHKNIEQWNLFLDYDPGTFSVLIIKKMESDPNQMSQSAALCRSGCGFYGNPSNDGLCSKCYKDALKRKQAAPTTTTASTNGTSSSSSQTSLENVAADNIKTLIASSSSINNNNNNNNSSSNIVTSNSSSPTSNISAISAQDSSHSSNSEAKVTDQPNLTTTSENNTSIGADEQDGDETPTKQQKKKKLRCPICREKLAIIRFDCRCGLSFCGTHRYAKMHNCTFDYKEYGAEEIRKNNPQVIGEKVQKI</sequence>
<feature type="domain" description="A20-type" evidence="6">
    <location>
        <begin position="42"/>
        <end position="76"/>
    </location>
</feature>
<keyword evidence="2 4" id="KW-0863">Zinc-finger</keyword>
<evidence type="ECO:0000256" key="5">
    <source>
        <dbReference type="SAM" id="MobiDB-lite"/>
    </source>
</evidence>
<keyword evidence="1" id="KW-0479">Metal-binding</keyword>
<dbReference type="Gene3D" id="1.20.5.4770">
    <property type="match status" value="1"/>
</dbReference>
<dbReference type="InterPro" id="IPR000058">
    <property type="entry name" value="Znf_AN1"/>
</dbReference>
<organism evidence="8 9">
    <name type="scientific">Dermatophagoides farinae</name>
    <name type="common">American house dust mite</name>
    <dbReference type="NCBI Taxonomy" id="6954"/>
    <lineage>
        <taxon>Eukaryota</taxon>
        <taxon>Metazoa</taxon>
        <taxon>Ecdysozoa</taxon>
        <taxon>Arthropoda</taxon>
        <taxon>Chelicerata</taxon>
        <taxon>Arachnida</taxon>
        <taxon>Acari</taxon>
        <taxon>Acariformes</taxon>
        <taxon>Sarcoptiformes</taxon>
        <taxon>Astigmata</taxon>
        <taxon>Psoroptidia</taxon>
        <taxon>Analgoidea</taxon>
        <taxon>Pyroglyphidae</taxon>
        <taxon>Dermatophagoidinae</taxon>
        <taxon>Dermatophagoides</taxon>
    </lineage>
</organism>
<dbReference type="SMART" id="SM00259">
    <property type="entry name" value="ZnF_A20"/>
    <property type="match status" value="1"/>
</dbReference>
<dbReference type="InterPro" id="IPR002653">
    <property type="entry name" value="Znf_A20"/>
</dbReference>
<dbReference type="GO" id="GO:0008270">
    <property type="term" value="F:zinc ion binding"/>
    <property type="evidence" value="ECO:0007669"/>
    <property type="project" value="UniProtKB-KW"/>
</dbReference>
<proteinExistence type="predicted"/>
<dbReference type="EMBL" id="ASGP02000005">
    <property type="protein sequence ID" value="KAH9505926.1"/>
    <property type="molecule type" value="Genomic_DNA"/>
</dbReference>
<gene>
    <name evidence="8" type="primary">ZFAND6_2</name>
    <name evidence="8" type="ORF">DERF_010691</name>
</gene>
<dbReference type="InterPro" id="IPR035896">
    <property type="entry name" value="AN1-like_Znf"/>
</dbReference>
<name>A0A922HQS5_DERFA</name>
<dbReference type="SMART" id="SM00154">
    <property type="entry name" value="ZnF_AN1"/>
    <property type="match status" value="1"/>
</dbReference>
<feature type="region of interest" description="Disordered" evidence="5">
    <location>
        <begin position="117"/>
        <end position="192"/>
    </location>
</feature>
<dbReference type="PANTHER" id="PTHR10634">
    <property type="entry name" value="AN1-TYPE ZINC FINGER PROTEIN"/>
    <property type="match status" value="1"/>
</dbReference>
<dbReference type="Proteomes" id="UP000790347">
    <property type="component" value="Unassembled WGS sequence"/>
</dbReference>
<dbReference type="SUPFAM" id="SSF118310">
    <property type="entry name" value="AN1-like Zinc finger"/>
    <property type="match status" value="1"/>
</dbReference>
<reference evidence="8" key="1">
    <citation type="submission" date="2013-05" db="EMBL/GenBank/DDBJ databases">
        <authorList>
            <person name="Yim A.K.Y."/>
            <person name="Chan T.F."/>
            <person name="Ji K.M."/>
            <person name="Liu X.Y."/>
            <person name="Zhou J.W."/>
            <person name="Li R.Q."/>
            <person name="Yang K.Y."/>
            <person name="Li J."/>
            <person name="Li M."/>
            <person name="Law P.T.W."/>
            <person name="Wu Y.L."/>
            <person name="Cai Z.L."/>
            <person name="Qin H."/>
            <person name="Bao Y."/>
            <person name="Leung R.K.K."/>
            <person name="Ng P.K.S."/>
            <person name="Zou J."/>
            <person name="Zhong X.J."/>
            <person name="Ran P.X."/>
            <person name="Zhong N.S."/>
            <person name="Liu Z.G."/>
            <person name="Tsui S.K.W."/>
        </authorList>
    </citation>
    <scope>NUCLEOTIDE SEQUENCE</scope>
    <source>
        <strain evidence="8">Derf</strain>
        <tissue evidence="8">Whole organism</tissue>
    </source>
</reference>
<evidence type="ECO:0000256" key="2">
    <source>
        <dbReference type="ARBA" id="ARBA00022771"/>
    </source>
</evidence>
<feature type="region of interest" description="Disordered" evidence="5">
    <location>
        <begin position="77"/>
        <end position="98"/>
    </location>
</feature>
<dbReference type="PROSITE" id="PS51039">
    <property type="entry name" value="ZF_AN1"/>
    <property type="match status" value="1"/>
</dbReference>
<keyword evidence="3" id="KW-0862">Zinc</keyword>
<feature type="compositionally biased region" description="Low complexity" evidence="5">
    <location>
        <begin position="117"/>
        <end position="157"/>
    </location>
</feature>
<dbReference type="SUPFAM" id="SSF57716">
    <property type="entry name" value="Glucocorticoid receptor-like (DNA-binding domain)"/>
    <property type="match status" value="1"/>
</dbReference>
<dbReference type="Pfam" id="PF01428">
    <property type="entry name" value="zf-AN1"/>
    <property type="match status" value="1"/>
</dbReference>
<evidence type="ECO:0000256" key="4">
    <source>
        <dbReference type="PROSITE-ProRule" id="PRU00449"/>
    </source>
</evidence>
<evidence type="ECO:0000259" key="7">
    <source>
        <dbReference type="PROSITE" id="PS51039"/>
    </source>
</evidence>
<comment type="caution">
    <text evidence="8">The sequence shown here is derived from an EMBL/GenBank/DDBJ whole genome shotgun (WGS) entry which is preliminary data.</text>
</comment>